<evidence type="ECO:0000256" key="4">
    <source>
        <dbReference type="ARBA" id="ARBA00022679"/>
    </source>
</evidence>
<evidence type="ECO:0000313" key="16">
    <source>
        <dbReference type="EMBL" id="KAG9463936.1"/>
    </source>
</evidence>
<dbReference type="GO" id="GO:0008270">
    <property type="term" value="F:zinc ion binding"/>
    <property type="evidence" value="ECO:0007669"/>
    <property type="project" value="UniProtKB-KW"/>
</dbReference>
<keyword evidence="9" id="KW-0391">Immunity</keyword>
<dbReference type="PROSITE" id="PS50089">
    <property type="entry name" value="ZF_RING_2"/>
    <property type="match status" value="1"/>
</dbReference>
<dbReference type="AlphaFoldDB" id="A0A8J6BB42"/>
<feature type="domain" description="RING-type" evidence="13">
    <location>
        <begin position="12"/>
        <end position="54"/>
    </location>
</feature>
<keyword evidence="8" id="KW-0862">Zinc</keyword>
<evidence type="ECO:0000259" key="15">
    <source>
        <dbReference type="PROSITE" id="PS50188"/>
    </source>
</evidence>
<sequence length="495" mass="56484">MASADTTDKLICSICLNNCEDPKRLRCRHNICKDCSNKMLETQEASGDLTCPDCIVEFQERPVLPKKKTLNEDSEIFCSNCTFSPLPAVISCLNCKVSLCDKHLRIHSKSEEHIFTKLNFTCSTHKKRFRYYCSEDATYNCVSCFSENHQGHQVEPLTSDKENGQLRSVLEKLAKSKKATEERVKNLQQYIKEAQQKASALTERVVTLFRDTRTQLNALEHKIVKDISNQEEQVRASAGDLICELETKIAKLSRDIKDMEGLYTKTKPLPAVPRSESVKHDIGDIEEALDQDRIDLDVGLVLVTLHTALSDIVTNVKRGFYVEHAQHIEFDINTASNDIHISGDLKSVSGSDFKQNRPKLPERFQQNQVLSTRSFSSGRHFLEVETDHTGNWRLGMSYPSIARKGYHSHIGHSGKSWGLCRYLNQYFVIHNRNIIRVSHKPSSQRLGILLDYEAGCIGFYELSDQIRLLHTYSTTFNEALHLILAVYMGWVRIRN</sequence>
<dbReference type="CDD" id="cd12891">
    <property type="entry name" value="SPRY_PRY_C-I_2"/>
    <property type="match status" value="1"/>
</dbReference>
<evidence type="ECO:0000256" key="7">
    <source>
        <dbReference type="ARBA" id="ARBA00022786"/>
    </source>
</evidence>
<dbReference type="EMBL" id="WNTK01005437">
    <property type="protein sequence ID" value="KAG9463936.1"/>
    <property type="molecule type" value="Genomic_DNA"/>
</dbReference>
<evidence type="ECO:0000259" key="13">
    <source>
        <dbReference type="PROSITE" id="PS50089"/>
    </source>
</evidence>
<comment type="caution">
    <text evidence="16">The sequence shown here is derived from an EMBL/GenBank/DDBJ whole genome shotgun (WGS) entry which is preliminary data.</text>
</comment>
<feature type="coiled-coil region" evidence="12">
    <location>
        <begin position="170"/>
        <end position="211"/>
    </location>
</feature>
<proteinExistence type="predicted"/>
<dbReference type="InterPro" id="IPR001870">
    <property type="entry name" value="B30.2/SPRY"/>
</dbReference>
<evidence type="ECO:0000256" key="8">
    <source>
        <dbReference type="ARBA" id="ARBA00022833"/>
    </source>
</evidence>
<dbReference type="SMART" id="SM00589">
    <property type="entry name" value="PRY"/>
    <property type="match status" value="1"/>
</dbReference>
<dbReference type="Gene3D" id="4.10.830.40">
    <property type="match status" value="1"/>
</dbReference>
<dbReference type="SUPFAM" id="SSF57845">
    <property type="entry name" value="B-box zinc-binding domain"/>
    <property type="match status" value="1"/>
</dbReference>
<dbReference type="Pfam" id="PF13765">
    <property type="entry name" value="PRY"/>
    <property type="match status" value="1"/>
</dbReference>
<evidence type="ECO:0000256" key="3">
    <source>
        <dbReference type="ARBA" id="ARBA00022588"/>
    </source>
</evidence>
<keyword evidence="4" id="KW-0808">Transferase</keyword>
<dbReference type="PANTHER" id="PTHR25465:SF41">
    <property type="entry name" value="E3 UBIQUITIN-PROTEIN LIGASE RNF135"/>
    <property type="match status" value="1"/>
</dbReference>
<dbReference type="InterPro" id="IPR000315">
    <property type="entry name" value="Znf_B-box"/>
</dbReference>
<feature type="domain" description="B30.2/SPRY" evidence="15">
    <location>
        <begin position="308"/>
        <end position="495"/>
    </location>
</feature>
<dbReference type="OrthoDB" id="6105938at2759"/>
<dbReference type="SUPFAM" id="SSF57850">
    <property type="entry name" value="RING/U-box"/>
    <property type="match status" value="1"/>
</dbReference>
<evidence type="ECO:0000256" key="1">
    <source>
        <dbReference type="ARBA" id="ARBA00004496"/>
    </source>
</evidence>
<dbReference type="GO" id="GO:0016740">
    <property type="term" value="F:transferase activity"/>
    <property type="evidence" value="ECO:0007669"/>
    <property type="project" value="UniProtKB-KW"/>
</dbReference>
<dbReference type="Pfam" id="PF00622">
    <property type="entry name" value="SPRY"/>
    <property type="match status" value="1"/>
</dbReference>
<dbReference type="InterPro" id="IPR006574">
    <property type="entry name" value="PRY"/>
</dbReference>
<evidence type="ECO:0000256" key="6">
    <source>
        <dbReference type="ARBA" id="ARBA00022771"/>
    </source>
</evidence>
<evidence type="ECO:0000256" key="2">
    <source>
        <dbReference type="ARBA" id="ARBA00022490"/>
    </source>
</evidence>
<comment type="subcellular location">
    <subcellularLocation>
        <location evidence="1">Cytoplasm</location>
    </subcellularLocation>
</comment>
<keyword evidence="6 11" id="KW-0863">Zinc-finger</keyword>
<dbReference type="Proteomes" id="UP000770717">
    <property type="component" value="Unassembled WGS sequence"/>
</dbReference>
<keyword evidence="2" id="KW-0963">Cytoplasm</keyword>
<evidence type="ECO:0000256" key="9">
    <source>
        <dbReference type="ARBA" id="ARBA00022859"/>
    </source>
</evidence>
<dbReference type="PRINTS" id="PR01407">
    <property type="entry name" value="BUTYPHLNCDUF"/>
</dbReference>
<dbReference type="PROSITE" id="PS50119">
    <property type="entry name" value="ZF_BBOX"/>
    <property type="match status" value="1"/>
</dbReference>
<feature type="domain" description="B box-type" evidence="14">
    <location>
        <begin position="117"/>
        <end position="157"/>
    </location>
</feature>
<keyword evidence="5" id="KW-0479">Metal-binding</keyword>
<dbReference type="InterPro" id="IPR001841">
    <property type="entry name" value="Znf_RING"/>
</dbReference>
<dbReference type="Pfam" id="PF00097">
    <property type="entry name" value="zf-C3HC4"/>
    <property type="match status" value="1"/>
</dbReference>
<evidence type="ECO:0000313" key="17">
    <source>
        <dbReference type="Proteomes" id="UP000770717"/>
    </source>
</evidence>
<dbReference type="PANTHER" id="PTHR25465">
    <property type="entry name" value="B-BOX DOMAIN CONTAINING"/>
    <property type="match status" value="1"/>
</dbReference>
<dbReference type="InterPro" id="IPR003879">
    <property type="entry name" value="Butyrophylin_SPRY"/>
</dbReference>
<keyword evidence="10 12" id="KW-0175">Coiled coil</keyword>
<keyword evidence="17" id="KW-1185">Reference proteome</keyword>
<dbReference type="SMART" id="SM00184">
    <property type="entry name" value="RING"/>
    <property type="match status" value="1"/>
</dbReference>
<accession>A0A8J6BB42</accession>
<dbReference type="SUPFAM" id="SSF49899">
    <property type="entry name" value="Concanavalin A-like lectins/glucanases"/>
    <property type="match status" value="1"/>
</dbReference>
<evidence type="ECO:0000256" key="12">
    <source>
        <dbReference type="SAM" id="Coils"/>
    </source>
</evidence>
<dbReference type="GO" id="GO:0045087">
    <property type="term" value="P:innate immune response"/>
    <property type="evidence" value="ECO:0007669"/>
    <property type="project" value="UniProtKB-KW"/>
</dbReference>
<evidence type="ECO:0000256" key="10">
    <source>
        <dbReference type="ARBA" id="ARBA00023054"/>
    </source>
</evidence>
<dbReference type="Gene3D" id="2.60.120.920">
    <property type="match status" value="1"/>
</dbReference>
<evidence type="ECO:0000259" key="14">
    <source>
        <dbReference type="PROSITE" id="PS50119"/>
    </source>
</evidence>
<dbReference type="InterPro" id="IPR013320">
    <property type="entry name" value="ConA-like_dom_sf"/>
</dbReference>
<dbReference type="InterPro" id="IPR051051">
    <property type="entry name" value="E3_ubiq-ligase_TRIM/RNF"/>
</dbReference>
<dbReference type="Gene3D" id="3.30.160.60">
    <property type="entry name" value="Classic Zinc Finger"/>
    <property type="match status" value="1"/>
</dbReference>
<dbReference type="InterPro" id="IPR018957">
    <property type="entry name" value="Znf_C3HC4_RING-type"/>
</dbReference>
<keyword evidence="7" id="KW-0833">Ubl conjugation pathway</keyword>
<gene>
    <name evidence="16" type="ORF">GDO78_020768</name>
</gene>
<evidence type="ECO:0000256" key="5">
    <source>
        <dbReference type="ARBA" id="ARBA00022723"/>
    </source>
</evidence>
<keyword evidence="3" id="KW-0399">Innate immunity</keyword>
<dbReference type="SMART" id="SM00336">
    <property type="entry name" value="BBOX"/>
    <property type="match status" value="1"/>
</dbReference>
<dbReference type="GO" id="GO:0005737">
    <property type="term" value="C:cytoplasm"/>
    <property type="evidence" value="ECO:0007669"/>
    <property type="project" value="UniProtKB-SubCell"/>
</dbReference>
<evidence type="ECO:0000256" key="11">
    <source>
        <dbReference type="PROSITE-ProRule" id="PRU00024"/>
    </source>
</evidence>
<dbReference type="InterPro" id="IPR003877">
    <property type="entry name" value="SPRY_dom"/>
</dbReference>
<dbReference type="SMART" id="SM00449">
    <property type="entry name" value="SPRY"/>
    <property type="match status" value="1"/>
</dbReference>
<protein>
    <submittedName>
        <fullName evidence="16">Uncharacterized protein</fullName>
    </submittedName>
</protein>
<dbReference type="PROSITE" id="PS50188">
    <property type="entry name" value="B302_SPRY"/>
    <property type="match status" value="1"/>
</dbReference>
<dbReference type="InterPro" id="IPR043136">
    <property type="entry name" value="B30.2/SPRY_sf"/>
</dbReference>
<dbReference type="Pfam" id="PF00643">
    <property type="entry name" value="zf-B_box"/>
    <property type="match status" value="1"/>
</dbReference>
<name>A0A8J6BB42_ELECQ</name>
<dbReference type="Gene3D" id="3.30.40.10">
    <property type="entry name" value="Zinc/RING finger domain, C3HC4 (zinc finger)"/>
    <property type="match status" value="1"/>
</dbReference>
<reference evidence="16" key="1">
    <citation type="thesis" date="2020" institute="ProQuest LLC" country="789 East Eisenhower Parkway, Ann Arbor, MI, USA">
        <title>Comparative Genomics and Chromosome Evolution.</title>
        <authorList>
            <person name="Mudd A.B."/>
        </authorList>
    </citation>
    <scope>NUCLEOTIDE SEQUENCE</scope>
    <source>
        <strain evidence="16">HN-11 Male</strain>
        <tissue evidence="16">Kidney and liver</tissue>
    </source>
</reference>
<dbReference type="InterPro" id="IPR013083">
    <property type="entry name" value="Znf_RING/FYVE/PHD"/>
</dbReference>
<organism evidence="16 17">
    <name type="scientific">Eleutherodactylus coqui</name>
    <name type="common">Puerto Rican coqui</name>
    <dbReference type="NCBI Taxonomy" id="57060"/>
    <lineage>
        <taxon>Eukaryota</taxon>
        <taxon>Metazoa</taxon>
        <taxon>Chordata</taxon>
        <taxon>Craniata</taxon>
        <taxon>Vertebrata</taxon>
        <taxon>Euteleostomi</taxon>
        <taxon>Amphibia</taxon>
        <taxon>Batrachia</taxon>
        <taxon>Anura</taxon>
        <taxon>Neobatrachia</taxon>
        <taxon>Hyloidea</taxon>
        <taxon>Eleutherodactylidae</taxon>
        <taxon>Eleutherodactylinae</taxon>
        <taxon>Eleutherodactylus</taxon>
        <taxon>Eleutherodactylus</taxon>
    </lineage>
</organism>